<sequence length="264" mass="29663">MNLNIITQPLLNLLIIFYHLLFSNLGLAIIGFTAFVRLLLTPLTLPSMKMMQKMKEYNPELRKLKEKYKDDKKKLLQAQADFYKEKGINPASGCLPQVVSIVVLIALFSGFSNVFQGPDITHQLNKVLYPALQINGEVNRFFLGRDLTKPDVFNANGIPFALPGVFLIVVAFLQLLSSKMMMPNVQAAEKVAKKTEEGFDDIAASMQSQMTYLFPLITLFIGLNFPLGVVLYWGTFSLFQAVQQYFVSGWGGLAPWVNKIRKAS</sequence>
<gene>
    <name evidence="12" type="ORF">A2782_03760</name>
</gene>
<comment type="subcellular location">
    <subcellularLocation>
        <location evidence="1">Cell membrane</location>
        <topology evidence="1">Multi-pass membrane protein</topology>
    </subcellularLocation>
    <subcellularLocation>
        <location evidence="9">Membrane</location>
        <topology evidence="9">Multi-pass membrane protein</topology>
    </subcellularLocation>
</comment>
<evidence type="ECO:0000256" key="9">
    <source>
        <dbReference type="RuleBase" id="RU003945"/>
    </source>
</evidence>
<dbReference type="InterPro" id="IPR028055">
    <property type="entry name" value="YidC/Oxa/ALB_C"/>
</dbReference>
<dbReference type="GO" id="GO:0015031">
    <property type="term" value="P:protein transport"/>
    <property type="evidence" value="ECO:0007669"/>
    <property type="project" value="UniProtKB-KW"/>
</dbReference>
<feature type="transmembrane region" description="Helical" evidence="10">
    <location>
        <begin position="157"/>
        <end position="176"/>
    </location>
</feature>
<evidence type="ECO:0000256" key="8">
    <source>
        <dbReference type="ARBA" id="ARBA00023186"/>
    </source>
</evidence>
<organism evidence="12 13">
    <name type="scientific">Candidatus Blackburnbacteria bacterium RIFCSPHIGHO2_01_FULL_43_15b</name>
    <dbReference type="NCBI Taxonomy" id="1797513"/>
    <lineage>
        <taxon>Bacteria</taxon>
        <taxon>Candidatus Blackburniibacteriota</taxon>
    </lineage>
</organism>
<feature type="transmembrane region" description="Helical" evidence="10">
    <location>
        <begin position="94"/>
        <end position="115"/>
    </location>
</feature>
<keyword evidence="6 10" id="KW-1133">Transmembrane helix</keyword>
<dbReference type="Pfam" id="PF02096">
    <property type="entry name" value="60KD_IMP"/>
    <property type="match status" value="1"/>
</dbReference>
<keyword evidence="8" id="KW-0143">Chaperone</keyword>
<evidence type="ECO:0000256" key="4">
    <source>
        <dbReference type="ARBA" id="ARBA00022692"/>
    </source>
</evidence>
<evidence type="ECO:0000259" key="11">
    <source>
        <dbReference type="Pfam" id="PF02096"/>
    </source>
</evidence>
<reference evidence="12 13" key="1">
    <citation type="journal article" date="2016" name="Nat. Commun.">
        <title>Thousands of microbial genomes shed light on interconnected biogeochemical processes in an aquifer system.</title>
        <authorList>
            <person name="Anantharaman K."/>
            <person name="Brown C.T."/>
            <person name="Hug L.A."/>
            <person name="Sharon I."/>
            <person name="Castelle C.J."/>
            <person name="Probst A.J."/>
            <person name="Thomas B.C."/>
            <person name="Singh A."/>
            <person name="Wilkins M.J."/>
            <person name="Karaoz U."/>
            <person name="Brodie E.L."/>
            <person name="Williams K.H."/>
            <person name="Hubbard S.S."/>
            <person name="Banfield J.F."/>
        </authorList>
    </citation>
    <scope>NUCLEOTIDE SEQUENCE [LARGE SCALE GENOMIC DNA]</scope>
</reference>
<dbReference type="STRING" id="1797513.A2782_03760"/>
<comment type="caution">
    <text evidence="12">The sequence shown here is derived from an EMBL/GenBank/DDBJ whole genome shotgun (WGS) entry which is preliminary data.</text>
</comment>
<proteinExistence type="inferred from homology"/>
<keyword evidence="7 10" id="KW-0472">Membrane</keyword>
<evidence type="ECO:0000256" key="6">
    <source>
        <dbReference type="ARBA" id="ARBA00022989"/>
    </source>
</evidence>
<dbReference type="AlphaFoldDB" id="A0A1G1UY86"/>
<feature type="domain" description="Membrane insertase YidC/Oxa/ALB C-terminal" evidence="11">
    <location>
        <begin position="26"/>
        <end position="247"/>
    </location>
</feature>
<dbReference type="InterPro" id="IPR047196">
    <property type="entry name" value="YidC_ALB_C"/>
</dbReference>
<evidence type="ECO:0000256" key="7">
    <source>
        <dbReference type="ARBA" id="ARBA00023136"/>
    </source>
</evidence>
<dbReference type="GO" id="GO:0005886">
    <property type="term" value="C:plasma membrane"/>
    <property type="evidence" value="ECO:0007669"/>
    <property type="project" value="UniProtKB-SubCell"/>
</dbReference>
<dbReference type="CDD" id="cd20070">
    <property type="entry name" value="5TM_YidC_Alb3"/>
    <property type="match status" value="1"/>
</dbReference>
<evidence type="ECO:0000256" key="1">
    <source>
        <dbReference type="ARBA" id="ARBA00004651"/>
    </source>
</evidence>
<name>A0A1G1UY86_9BACT</name>
<evidence type="ECO:0000256" key="2">
    <source>
        <dbReference type="ARBA" id="ARBA00022448"/>
    </source>
</evidence>
<protein>
    <recommendedName>
        <fullName evidence="11">Membrane insertase YidC/Oxa/ALB C-terminal domain-containing protein</fullName>
    </recommendedName>
</protein>
<dbReference type="GO" id="GO:0032977">
    <property type="term" value="F:membrane insertase activity"/>
    <property type="evidence" value="ECO:0007669"/>
    <property type="project" value="InterPro"/>
</dbReference>
<evidence type="ECO:0000313" key="13">
    <source>
        <dbReference type="Proteomes" id="UP000177967"/>
    </source>
</evidence>
<evidence type="ECO:0000256" key="5">
    <source>
        <dbReference type="ARBA" id="ARBA00022927"/>
    </source>
</evidence>
<dbReference type="NCBIfam" id="TIGR03592">
    <property type="entry name" value="yidC_oxa1_cterm"/>
    <property type="match status" value="1"/>
</dbReference>
<keyword evidence="2" id="KW-0813">Transport</keyword>
<dbReference type="Proteomes" id="UP000177967">
    <property type="component" value="Unassembled WGS sequence"/>
</dbReference>
<dbReference type="EMBL" id="MHBW01000031">
    <property type="protein sequence ID" value="OGY08103.1"/>
    <property type="molecule type" value="Genomic_DNA"/>
</dbReference>
<keyword evidence="3" id="KW-1003">Cell membrane</keyword>
<feature type="transmembrane region" description="Helical" evidence="10">
    <location>
        <begin position="20"/>
        <end position="45"/>
    </location>
</feature>
<dbReference type="PANTHER" id="PTHR12428">
    <property type="entry name" value="OXA1"/>
    <property type="match status" value="1"/>
</dbReference>
<comment type="similarity">
    <text evidence="9">Belongs to the OXA1/ALB3/YidC family.</text>
</comment>
<accession>A0A1G1UY86</accession>
<dbReference type="GO" id="GO:0051205">
    <property type="term" value="P:protein insertion into membrane"/>
    <property type="evidence" value="ECO:0007669"/>
    <property type="project" value="TreeGrafter"/>
</dbReference>
<evidence type="ECO:0000256" key="10">
    <source>
        <dbReference type="SAM" id="Phobius"/>
    </source>
</evidence>
<keyword evidence="4 9" id="KW-0812">Transmembrane</keyword>
<evidence type="ECO:0000313" key="12">
    <source>
        <dbReference type="EMBL" id="OGY08103.1"/>
    </source>
</evidence>
<dbReference type="InterPro" id="IPR001708">
    <property type="entry name" value="YidC/ALB3/OXA1/COX18"/>
</dbReference>
<evidence type="ECO:0000256" key="3">
    <source>
        <dbReference type="ARBA" id="ARBA00022475"/>
    </source>
</evidence>
<keyword evidence="5" id="KW-0653">Protein transport</keyword>
<feature type="transmembrane region" description="Helical" evidence="10">
    <location>
        <begin position="212"/>
        <end position="233"/>
    </location>
</feature>
<dbReference type="PANTHER" id="PTHR12428:SF65">
    <property type="entry name" value="CYTOCHROME C OXIDASE ASSEMBLY PROTEIN COX18, MITOCHONDRIAL"/>
    <property type="match status" value="1"/>
</dbReference>